<feature type="compositionally biased region" description="Basic and acidic residues" evidence="1">
    <location>
        <begin position="48"/>
        <end position="65"/>
    </location>
</feature>
<gene>
    <name evidence="2" type="ORF">O9H85_37110</name>
</gene>
<name>A0ABT4QLQ4_9BACL</name>
<protein>
    <recommendedName>
        <fullName evidence="4">Transposase</fullName>
    </recommendedName>
</protein>
<dbReference type="Proteomes" id="UP001527882">
    <property type="component" value="Unassembled WGS sequence"/>
</dbReference>
<evidence type="ECO:0000256" key="1">
    <source>
        <dbReference type="SAM" id="MobiDB-lite"/>
    </source>
</evidence>
<organism evidence="2 3">
    <name type="scientific">Paenibacillus gyeongsangnamensis</name>
    <dbReference type="NCBI Taxonomy" id="3388067"/>
    <lineage>
        <taxon>Bacteria</taxon>
        <taxon>Bacillati</taxon>
        <taxon>Bacillota</taxon>
        <taxon>Bacilli</taxon>
        <taxon>Bacillales</taxon>
        <taxon>Paenibacillaceae</taxon>
        <taxon>Paenibacillus</taxon>
    </lineage>
</organism>
<keyword evidence="3" id="KW-1185">Reference proteome</keyword>
<evidence type="ECO:0000313" key="2">
    <source>
        <dbReference type="EMBL" id="MCZ8517808.1"/>
    </source>
</evidence>
<evidence type="ECO:0008006" key="4">
    <source>
        <dbReference type="Google" id="ProtNLM"/>
    </source>
</evidence>
<dbReference type="EMBL" id="JAQAGZ010000057">
    <property type="protein sequence ID" value="MCZ8517808.1"/>
    <property type="molecule type" value="Genomic_DNA"/>
</dbReference>
<comment type="caution">
    <text evidence="2">The sequence shown here is derived from an EMBL/GenBank/DDBJ whole genome shotgun (WGS) entry which is preliminary data.</text>
</comment>
<reference evidence="2 3" key="1">
    <citation type="submission" date="2022-12" db="EMBL/GenBank/DDBJ databases">
        <title>Draft genome sequence of Paenibacillus sp. dW9.</title>
        <authorList>
            <person name="Choi E.-W."/>
            <person name="Kim D.-U."/>
        </authorList>
    </citation>
    <scope>NUCLEOTIDE SEQUENCE [LARGE SCALE GENOMIC DNA]</scope>
    <source>
        <strain evidence="3">dW9</strain>
    </source>
</reference>
<dbReference type="RefSeq" id="WP_269886335.1">
    <property type="nucleotide sequence ID" value="NZ_JAQAGZ010000057.1"/>
</dbReference>
<feature type="region of interest" description="Disordered" evidence="1">
    <location>
        <begin position="33"/>
        <end position="83"/>
    </location>
</feature>
<proteinExistence type="predicted"/>
<accession>A0ABT4QLQ4</accession>
<sequence length="83" mass="9606">MVISLNLKRRHLTQSQKAAVVVDMLPLLEKEARERQREHGRTAPGKPKTVEEKIPQVNDRTDQSRKQAAKLVGTNERYRCKED</sequence>
<evidence type="ECO:0000313" key="3">
    <source>
        <dbReference type="Proteomes" id="UP001527882"/>
    </source>
</evidence>